<proteinExistence type="predicted"/>
<keyword evidence="4" id="KW-1185">Reference proteome</keyword>
<protein>
    <submittedName>
        <fullName evidence="3">RmlC-like cupin domain-containing protein</fullName>
    </submittedName>
</protein>
<dbReference type="PANTHER" id="PTHR33387">
    <property type="entry name" value="RMLC-LIKE JELLY ROLL FOLD PROTEIN"/>
    <property type="match status" value="1"/>
</dbReference>
<dbReference type="Gene3D" id="2.60.120.10">
    <property type="entry name" value="Jelly Rolls"/>
    <property type="match status" value="1"/>
</dbReference>
<feature type="domain" description="DUF985" evidence="2">
    <location>
        <begin position="38"/>
        <end position="165"/>
    </location>
</feature>
<dbReference type="Proteomes" id="UP000813427">
    <property type="component" value="Unassembled WGS sequence"/>
</dbReference>
<dbReference type="InterPro" id="IPR039935">
    <property type="entry name" value="YML079W-like"/>
</dbReference>
<evidence type="ECO:0000259" key="2">
    <source>
        <dbReference type="Pfam" id="PF06172"/>
    </source>
</evidence>
<gene>
    <name evidence="3" type="ORF">BKA59DRAFT_517876</name>
</gene>
<dbReference type="OrthoDB" id="6614653at2759"/>
<organism evidence="3 4">
    <name type="scientific">Fusarium tricinctum</name>
    <dbReference type="NCBI Taxonomy" id="61284"/>
    <lineage>
        <taxon>Eukaryota</taxon>
        <taxon>Fungi</taxon>
        <taxon>Dikarya</taxon>
        <taxon>Ascomycota</taxon>
        <taxon>Pezizomycotina</taxon>
        <taxon>Sordariomycetes</taxon>
        <taxon>Hypocreomycetidae</taxon>
        <taxon>Hypocreales</taxon>
        <taxon>Nectriaceae</taxon>
        <taxon>Fusarium</taxon>
        <taxon>Fusarium tricinctum species complex</taxon>
    </lineage>
</organism>
<dbReference type="PANTHER" id="PTHR33387:SF3">
    <property type="entry name" value="DUF985 DOMAIN-CONTAINING PROTEIN"/>
    <property type="match status" value="1"/>
</dbReference>
<sequence>MHLSVPLLWLPLSLALHIPENLEPRTKDTKPISQCSTEQVIDLLNLEPSTEKGYFIETFKDPATVPGTNRSISTAIYYLLDGAAGQSLWHTLDAAEVWHYYAGAPLVLYLSRNDGSCGREHVLGSDLFKGHRPQAVVAKDEWQSARSLGEWTLVGTTVAPGFDPSGQVLKPEGWKPKSCKKPN</sequence>
<evidence type="ECO:0000256" key="1">
    <source>
        <dbReference type="SAM" id="SignalP"/>
    </source>
</evidence>
<evidence type="ECO:0000313" key="4">
    <source>
        <dbReference type="Proteomes" id="UP000813427"/>
    </source>
</evidence>
<name>A0A8K0W6M1_9HYPO</name>
<reference evidence="3" key="1">
    <citation type="journal article" date="2021" name="Nat. Commun.">
        <title>Genetic determinants of endophytism in the Arabidopsis root mycobiome.</title>
        <authorList>
            <person name="Mesny F."/>
            <person name="Miyauchi S."/>
            <person name="Thiergart T."/>
            <person name="Pickel B."/>
            <person name="Atanasova L."/>
            <person name="Karlsson M."/>
            <person name="Huettel B."/>
            <person name="Barry K.W."/>
            <person name="Haridas S."/>
            <person name="Chen C."/>
            <person name="Bauer D."/>
            <person name="Andreopoulos W."/>
            <person name="Pangilinan J."/>
            <person name="LaButti K."/>
            <person name="Riley R."/>
            <person name="Lipzen A."/>
            <person name="Clum A."/>
            <person name="Drula E."/>
            <person name="Henrissat B."/>
            <person name="Kohler A."/>
            <person name="Grigoriev I.V."/>
            <person name="Martin F.M."/>
            <person name="Hacquard S."/>
        </authorList>
    </citation>
    <scope>NUCLEOTIDE SEQUENCE</scope>
    <source>
        <strain evidence="3">MPI-SDFR-AT-0068</strain>
    </source>
</reference>
<feature type="chain" id="PRO_5035479582" evidence="1">
    <location>
        <begin position="16"/>
        <end position="183"/>
    </location>
</feature>
<dbReference type="CDD" id="cd06121">
    <property type="entry name" value="cupin_YML079wp"/>
    <property type="match status" value="1"/>
</dbReference>
<accession>A0A8K0W6M1</accession>
<comment type="caution">
    <text evidence="3">The sequence shown here is derived from an EMBL/GenBank/DDBJ whole genome shotgun (WGS) entry which is preliminary data.</text>
</comment>
<dbReference type="InterPro" id="IPR014710">
    <property type="entry name" value="RmlC-like_jellyroll"/>
</dbReference>
<dbReference type="InterPro" id="IPR011051">
    <property type="entry name" value="RmlC_Cupin_sf"/>
</dbReference>
<dbReference type="SUPFAM" id="SSF51182">
    <property type="entry name" value="RmlC-like cupins"/>
    <property type="match status" value="1"/>
</dbReference>
<feature type="signal peptide" evidence="1">
    <location>
        <begin position="1"/>
        <end position="15"/>
    </location>
</feature>
<dbReference type="AlphaFoldDB" id="A0A8K0W6M1"/>
<evidence type="ECO:0000313" key="3">
    <source>
        <dbReference type="EMBL" id="KAH7233447.1"/>
    </source>
</evidence>
<dbReference type="InterPro" id="IPR009327">
    <property type="entry name" value="Cupin_DUF985"/>
</dbReference>
<dbReference type="EMBL" id="JAGPXF010000008">
    <property type="protein sequence ID" value="KAH7233447.1"/>
    <property type="molecule type" value="Genomic_DNA"/>
</dbReference>
<dbReference type="Pfam" id="PF06172">
    <property type="entry name" value="Cupin_5"/>
    <property type="match status" value="1"/>
</dbReference>
<keyword evidence="1" id="KW-0732">Signal</keyword>